<dbReference type="CDD" id="cd14966">
    <property type="entry name" value="7tmD_STE3"/>
    <property type="match status" value="1"/>
</dbReference>
<feature type="transmembrane region" description="Helical" evidence="10">
    <location>
        <begin position="209"/>
        <end position="229"/>
    </location>
</feature>
<feature type="transmembrane region" description="Helical" evidence="10">
    <location>
        <begin position="263"/>
        <end position="288"/>
    </location>
</feature>
<dbReference type="STRING" id="1230905.A0A1G4KA17"/>
<evidence type="ECO:0000256" key="3">
    <source>
        <dbReference type="ARBA" id="ARBA00022507"/>
    </source>
</evidence>
<keyword evidence="4 10" id="KW-0812">Transmembrane</keyword>
<evidence type="ECO:0000313" key="11">
    <source>
        <dbReference type="EMBL" id="SCV00942.1"/>
    </source>
</evidence>
<dbReference type="GO" id="GO:0004932">
    <property type="term" value="F:mating-type factor pheromone receptor activity"/>
    <property type="evidence" value="ECO:0007669"/>
    <property type="project" value="InterPro"/>
</dbReference>
<dbReference type="OrthoDB" id="2874149at2759"/>
<dbReference type="PANTHER" id="PTHR28097:SF1">
    <property type="entry name" value="PHEROMONE A FACTOR RECEPTOR"/>
    <property type="match status" value="1"/>
</dbReference>
<feature type="transmembrane region" description="Helical" evidence="10">
    <location>
        <begin position="154"/>
        <end position="184"/>
    </location>
</feature>
<gene>
    <name evidence="11" type="ORF">LAMI_0G08284G</name>
</gene>
<dbReference type="InterPro" id="IPR001499">
    <property type="entry name" value="GPCR_STE3"/>
</dbReference>
<accession>A0A1G4KA17</accession>
<reference evidence="11 12" key="1">
    <citation type="submission" date="2016-03" db="EMBL/GenBank/DDBJ databases">
        <authorList>
            <person name="Devillers H."/>
        </authorList>
    </citation>
    <scope>NUCLEOTIDE SEQUENCE [LARGE SCALE GENOMIC DNA]</scope>
    <source>
        <strain evidence="11">CBS 11717</strain>
    </source>
</reference>
<dbReference type="PRINTS" id="PR00899">
    <property type="entry name" value="GPCRSTE3"/>
</dbReference>
<keyword evidence="3" id="KW-0589">Pheromone response</keyword>
<feature type="transmembrane region" description="Helical" evidence="10">
    <location>
        <begin position="33"/>
        <end position="55"/>
    </location>
</feature>
<evidence type="ECO:0000256" key="9">
    <source>
        <dbReference type="ARBA" id="ARBA00023224"/>
    </source>
</evidence>
<organism evidence="11 12">
    <name type="scientific">Lachancea mirantina</name>
    <dbReference type="NCBI Taxonomy" id="1230905"/>
    <lineage>
        <taxon>Eukaryota</taxon>
        <taxon>Fungi</taxon>
        <taxon>Dikarya</taxon>
        <taxon>Ascomycota</taxon>
        <taxon>Saccharomycotina</taxon>
        <taxon>Saccharomycetes</taxon>
        <taxon>Saccharomycetales</taxon>
        <taxon>Saccharomycetaceae</taxon>
        <taxon>Lachancea</taxon>
    </lineage>
</organism>
<sequence>MSYASIILGLGSVALALLIPPLAWHLKTRNTPAIILIIWLFLMDVKLLVDAGVWSGNEYAEKWNGAVWCDIMTKLQIGANVGISCSVANIAYNLHAILKADAVIPDHKSRRKILTDLAITLASPIVTMGLSYLVQVVRFGVARYSGCQNILSNSWLTIVIYTLWMLVWSLLGFIYALLLLYVFYRKRKDVRDILHCTNSGLNLARFSRLLLFCILIIMVMFPFSLYSFIIDIAQGLDLYNYNDVHEKITYIVFFDPGKPLYSVWLYILMSYLVFIVFGTGSDAIAMYVKILRTIGLGPCIDEISDVVSSRKARDSSQAVTTFLAETKAYYSDGTLTDSTQKSFMKGSISYDAPSTSGSGVTNCDSKFIIDYMLPHERERCGQSGRQRLYNDVSRHLALANVPANPIDFHDENSICELSGSSSNFRESISGRSPTEVNNILKDEVLTQGRTLDDIADSV</sequence>
<comment type="similarity">
    <text evidence="2">Belongs to the G-protein coupled receptor 4 family.</text>
</comment>
<keyword evidence="9" id="KW-0807">Transducer</keyword>
<feature type="transmembrane region" description="Helical" evidence="10">
    <location>
        <begin position="113"/>
        <end position="134"/>
    </location>
</feature>
<keyword evidence="5 10" id="KW-1133">Transmembrane helix</keyword>
<dbReference type="Pfam" id="PF02076">
    <property type="entry name" value="STE3"/>
    <property type="match status" value="1"/>
</dbReference>
<evidence type="ECO:0000256" key="7">
    <source>
        <dbReference type="ARBA" id="ARBA00023136"/>
    </source>
</evidence>
<dbReference type="AlphaFoldDB" id="A0A1G4KA17"/>
<evidence type="ECO:0000256" key="10">
    <source>
        <dbReference type="SAM" id="Phobius"/>
    </source>
</evidence>
<dbReference type="Proteomes" id="UP000191024">
    <property type="component" value="Chromosome G"/>
</dbReference>
<evidence type="ECO:0000256" key="4">
    <source>
        <dbReference type="ARBA" id="ARBA00022692"/>
    </source>
</evidence>
<keyword evidence="12" id="KW-1185">Reference proteome</keyword>
<proteinExistence type="inferred from homology"/>
<evidence type="ECO:0000256" key="1">
    <source>
        <dbReference type="ARBA" id="ARBA00004141"/>
    </source>
</evidence>
<evidence type="ECO:0000256" key="2">
    <source>
        <dbReference type="ARBA" id="ARBA00011085"/>
    </source>
</evidence>
<evidence type="ECO:0000256" key="5">
    <source>
        <dbReference type="ARBA" id="ARBA00022989"/>
    </source>
</evidence>
<dbReference type="GO" id="GO:0000750">
    <property type="term" value="P:pheromone-dependent signal transduction involved in conjugation with cellular fusion"/>
    <property type="evidence" value="ECO:0007669"/>
    <property type="project" value="TreeGrafter"/>
</dbReference>
<name>A0A1G4KA17_9SACH</name>
<dbReference type="EMBL" id="LT598469">
    <property type="protein sequence ID" value="SCV00942.1"/>
    <property type="molecule type" value="Genomic_DNA"/>
</dbReference>
<comment type="subcellular location">
    <subcellularLocation>
        <location evidence="1">Membrane</location>
        <topology evidence="1">Multi-pass membrane protein</topology>
    </subcellularLocation>
</comment>
<dbReference type="GO" id="GO:0005886">
    <property type="term" value="C:plasma membrane"/>
    <property type="evidence" value="ECO:0007669"/>
    <property type="project" value="TreeGrafter"/>
</dbReference>
<evidence type="ECO:0000256" key="6">
    <source>
        <dbReference type="ARBA" id="ARBA00023040"/>
    </source>
</evidence>
<keyword evidence="6" id="KW-0297">G-protein coupled receptor</keyword>
<feature type="transmembrane region" description="Helical" evidence="10">
    <location>
        <begin position="6"/>
        <end position="26"/>
    </location>
</feature>
<keyword evidence="8" id="KW-0675">Receptor</keyword>
<dbReference type="PANTHER" id="PTHR28097">
    <property type="entry name" value="PHEROMONE A FACTOR RECEPTOR"/>
    <property type="match status" value="1"/>
</dbReference>
<evidence type="ECO:0000313" key="12">
    <source>
        <dbReference type="Proteomes" id="UP000191024"/>
    </source>
</evidence>
<evidence type="ECO:0000256" key="8">
    <source>
        <dbReference type="ARBA" id="ARBA00023170"/>
    </source>
</evidence>
<keyword evidence="7 10" id="KW-0472">Membrane</keyword>
<protein>
    <submittedName>
        <fullName evidence="11">LAMI_0G08284g1_1</fullName>
    </submittedName>
</protein>
<feature type="transmembrane region" description="Helical" evidence="10">
    <location>
        <begin position="75"/>
        <end position="92"/>
    </location>
</feature>